<dbReference type="EMBL" id="QJKJ01010521">
    <property type="protein sequence ID" value="RDX73450.1"/>
    <property type="molecule type" value="Genomic_DNA"/>
</dbReference>
<feature type="non-terminal residue" evidence="3">
    <location>
        <position position="1"/>
    </location>
</feature>
<dbReference type="PANTHER" id="PTHR24559">
    <property type="entry name" value="TRANSPOSON TY3-I GAG-POL POLYPROTEIN"/>
    <property type="match status" value="1"/>
</dbReference>
<dbReference type="Pfam" id="PF17919">
    <property type="entry name" value="RT_RNaseH_2"/>
    <property type="match status" value="1"/>
</dbReference>
<sequence>MTMLIPWICLKLMRQFPVIIANNLNQEQEEKLLNQLRRLNLTILDVVKKEVTKLLAAKIIYPISDSQWVSSVQVVPKKFGMTVMKNRHDKMIHIALMDQHKMTFMCPFGTFAYTRMSFQLCNALSTFQRCMISIFSDLLEDCMEVFMDDFTVYAKSFDACLENLSRVLRRCMDTNLILNFENMFHKELQPDRLAPDVDFVFDQPCKDSFQELKKKLTSVPILQAPNWEYSFELMCDTSNSTLGAVLGQRVGK</sequence>
<accession>A0A371F570</accession>
<evidence type="ECO:0000259" key="2">
    <source>
        <dbReference type="Pfam" id="PF17919"/>
    </source>
</evidence>
<dbReference type="SUPFAM" id="SSF56672">
    <property type="entry name" value="DNA/RNA polymerases"/>
    <property type="match status" value="1"/>
</dbReference>
<dbReference type="InterPro" id="IPR053134">
    <property type="entry name" value="RNA-dir_DNA_polymerase"/>
</dbReference>
<feature type="domain" description="Reverse transcriptase" evidence="1">
    <location>
        <begin position="103"/>
        <end position="180"/>
    </location>
</feature>
<keyword evidence="4" id="KW-1185">Reference proteome</keyword>
<gene>
    <name evidence="3" type="primary">pol</name>
    <name evidence="3" type="ORF">CR513_46944</name>
</gene>
<dbReference type="PANTHER" id="PTHR24559:SF444">
    <property type="entry name" value="REVERSE TRANSCRIPTASE DOMAIN-CONTAINING PROTEIN"/>
    <property type="match status" value="1"/>
</dbReference>
<dbReference type="InterPro" id="IPR043128">
    <property type="entry name" value="Rev_trsase/Diguanyl_cyclase"/>
</dbReference>
<dbReference type="InterPro" id="IPR043502">
    <property type="entry name" value="DNA/RNA_pol_sf"/>
</dbReference>
<evidence type="ECO:0000313" key="4">
    <source>
        <dbReference type="Proteomes" id="UP000257109"/>
    </source>
</evidence>
<feature type="domain" description="Reverse transcriptase/retrotransposon-derived protein RNase H-like" evidence="2">
    <location>
        <begin position="202"/>
        <end position="249"/>
    </location>
</feature>
<dbReference type="CDD" id="cd01647">
    <property type="entry name" value="RT_LTR"/>
    <property type="match status" value="1"/>
</dbReference>
<dbReference type="AlphaFoldDB" id="A0A371F570"/>
<comment type="caution">
    <text evidence="3">The sequence shown here is derived from an EMBL/GenBank/DDBJ whole genome shotgun (WGS) entry which is preliminary data.</text>
</comment>
<dbReference type="Gene3D" id="3.30.70.270">
    <property type="match status" value="1"/>
</dbReference>
<organism evidence="3 4">
    <name type="scientific">Mucuna pruriens</name>
    <name type="common">Velvet bean</name>
    <name type="synonym">Dolichos pruriens</name>
    <dbReference type="NCBI Taxonomy" id="157652"/>
    <lineage>
        <taxon>Eukaryota</taxon>
        <taxon>Viridiplantae</taxon>
        <taxon>Streptophyta</taxon>
        <taxon>Embryophyta</taxon>
        <taxon>Tracheophyta</taxon>
        <taxon>Spermatophyta</taxon>
        <taxon>Magnoliopsida</taxon>
        <taxon>eudicotyledons</taxon>
        <taxon>Gunneridae</taxon>
        <taxon>Pentapetalae</taxon>
        <taxon>rosids</taxon>
        <taxon>fabids</taxon>
        <taxon>Fabales</taxon>
        <taxon>Fabaceae</taxon>
        <taxon>Papilionoideae</taxon>
        <taxon>50 kb inversion clade</taxon>
        <taxon>NPAAA clade</taxon>
        <taxon>indigoferoid/millettioid clade</taxon>
        <taxon>Phaseoleae</taxon>
        <taxon>Mucuna</taxon>
    </lineage>
</organism>
<evidence type="ECO:0000259" key="1">
    <source>
        <dbReference type="Pfam" id="PF00078"/>
    </source>
</evidence>
<dbReference type="Proteomes" id="UP000257109">
    <property type="component" value="Unassembled WGS sequence"/>
</dbReference>
<dbReference type="OrthoDB" id="1922084at2759"/>
<dbReference type="Pfam" id="PF00078">
    <property type="entry name" value="RVT_1"/>
    <property type="match status" value="1"/>
</dbReference>
<protein>
    <submittedName>
        <fullName evidence="3">Retrovirus-related Pol polyprotein</fullName>
    </submittedName>
</protein>
<reference evidence="3" key="1">
    <citation type="submission" date="2018-05" db="EMBL/GenBank/DDBJ databases">
        <title>Draft genome of Mucuna pruriens seed.</title>
        <authorList>
            <person name="Nnadi N.E."/>
            <person name="Vos R."/>
            <person name="Hasami M.H."/>
            <person name="Devisetty U.K."/>
            <person name="Aguiy J.C."/>
        </authorList>
    </citation>
    <scope>NUCLEOTIDE SEQUENCE [LARGE SCALE GENOMIC DNA]</scope>
    <source>
        <strain evidence="3">JCA_2017</strain>
    </source>
</reference>
<name>A0A371F570_MUCPR</name>
<dbReference type="InterPro" id="IPR000477">
    <property type="entry name" value="RT_dom"/>
</dbReference>
<proteinExistence type="predicted"/>
<evidence type="ECO:0000313" key="3">
    <source>
        <dbReference type="EMBL" id="RDX73450.1"/>
    </source>
</evidence>
<dbReference type="InterPro" id="IPR041577">
    <property type="entry name" value="RT_RNaseH_2"/>
</dbReference>